<accession>A0A5E4G9G2</accession>
<reference evidence="2" key="1">
    <citation type="journal article" date="2020" name="Plant J.">
        <title>Transposons played a major role in the diversification between the closely related almond and peach genomes: results from the almond genome sequence.</title>
        <authorList>
            <person name="Alioto T."/>
            <person name="Alexiou K.G."/>
            <person name="Bardil A."/>
            <person name="Barteri F."/>
            <person name="Castanera R."/>
            <person name="Cruz F."/>
            <person name="Dhingra A."/>
            <person name="Duval H."/>
            <person name="Fernandez I Marti A."/>
            <person name="Frias L."/>
            <person name="Galan B."/>
            <person name="Garcia J.L."/>
            <person name="Howad W."/>
            <person name="Gomez-Garrido J."/>
            <person name="Gut M."/>
            <person name="Julca I."/>
            <person name="Morata J."/>
            <person name="Puigdomenech P."/>
            <person name="Ribeca P."/>
            <person name="Rubio Cabetas M.J."/>
            <person name="Vlasova A."/>
            <person name="Wirthensohn M."/>
            <person name="Garcia-Mas J."/>
            <person name="Gabaldon T."/>
            <person name="Casacuberta J.M."/>
            <person name="Arus P."/>
        </authorList>
    </citation>
    <scope>NUCLEOTIDE SEQUENCE [LARGE SCALE GENOMIC DNA]</scope>
    <source>
        <strain evidence="2">cv. Texas</strain>
    </source>
</reference>
<protein>
    <submittedName>
        <fullName evidence="1">Uncharacterized protein</fullName>
    </submittedName>
</protein>
<sequence length="169" mass="19712">MSSDSSMLGILAKWDYKIASVLNNIKVEVFYILQGYLGSITGDFYWSPMIVSPLGVDILFYKDILQFHRDGDYSTLKFLQFFSNLEWGLRWTKGLTLRFFELRWTKGLSLIFIDPRWMKGPGSIFCRTLMDERSKLHFYRVMDDETSRLNVLSSSYGRKVQAPFLLISG</sequence>
<dbReference type="Gramene" id="VVA36240">
    <property type="protein sequence ID" value="VVA36240"/>
    <property type="gene ID" value="Prudul26B006115"/>
</dbReference>
<dbReference type="Proteomes" id="UP000327085">
    <property type="component" value="Chromosome 2"/>
</dbReference>
<dbReference type="InParanoid" id="A0A5E4G9G2"/>
<gene>
    <name evidence="1" type="ORF">ALMOND_2B006115</name>
</gene>
<evidence type="ECO:0000313" key="1">
    <source>
        <dbReference type="EMBL" id="VVA36240.1"/>
    </source>
</evidence>
<dbReference type="AlphaFoldDB" id="A0A5E4G9G2"/>
<organism evidence="1 2">
    <name type="scientific">Prunus dulcis</name>
    <name type="common">Almond</name>
    <name type="synonym">Amygdalus dulcis</name>
    <dbReference type="NCBI Taxonomy" id="3755"/>
    <lineage>
        <taxon>Eukaryota</taxon>
        <taxon>Viridiplantae</taxon>
        <taxon>Streptophyta</taxon>
        <taxon>Embryophyta</taxon>
        <taxon>Tracheophyta</taxon>
        <taxon>Spermatophyta</taxon>
        <taxon>Magnoliopsida</taxon>
        <taxon>eudicotyledons</taxon>
        <taxon>Gunneridae</taxon>
        <taxon>Pentapetalae</taxon>
        <taxon>rosids</taxon>
        <taxon>fabids</taxon>
        <taxon>Rosales</taxon>
        <taxon>Rosaceae</taxon>
        <taxon>Amygdaloideae</taxon>
        <taxon>Amygdaleae</taxon>
        <taxon>Prunus</taxon>
    </lineage>
</organism>
<evidence type="ECO:0000313" key="2">
    <source>
        <dbReference type="Proteomes" id="UP000327085"/>
    </source>
</evidence>
<dbReference type="EMBL" id="CABIKO010000439">
    <property type="protein sequence ID" value="VVA36240.1"/>
    <property type="molecule type" value="Genomic_DNA"/>
</dbReference>
<proteinExistence type="predicted"/>
<name>A0A5E4G9G2_PRUDU</name>